<gene>
    <name evidence="18" type="primary">pgsA</name>
    <name evidence="18" type="ORF">CWE25_02580</name>
</gene>
<keyword evidence="7 16" id="KW-0808">Transferase</keyword>
<comment type="similarity">
    <text evidence="3 16">Belongs to the CDP-alcohol phosphatidyltransferase class-I family.</text>
</comment>
<evidence type="ECO:0000256" key="17">
    <source>
        <dbReference type="SAM" id="Phobius"/>
    </source>
</evidence>
<keyword evidence="8 17" id="KW-0812">Transmembrane</keyword>
<feature type="transmembrane region" description="Helical" evidence="17">
    <location>
        <begin position="12"/>
        <end position="28"/>
    </location>
</feature>
<dbReference type="PIRSF" id="PIRSF000847">
    <property type="entry name" value="Phos_ph_gly_syn"/>
    <property type="match status" value="1"/>
</dbReference>
<dbReference type="InterPro" id="IPR004570">
    <property type="entry name" value="Phosphatidylglycerol_P_synth"/>
</dbReference>
<dbReference type="EC" id="2.7.8.5" evidence="4 15"/>
<keyword evidence="12" id="KW-0594">Phospholipid biosynthesis</keyword>
<dbReference type="Gene3D" id="1.20.120.1760">
    <property type="match status" value="1"/>
</dbReference>
<keyword evidence="10" id="KW-0443">Lipid metabolism</keyword>
<evidence type="ECO:0000256" key="7">
    <source>
        <dbReference type="ARBA" id="ARBA00022679"/>
    </source>
</evidence>
<evidence type="ECO:0000256" key="8">
    <source>
        <dbReference type="ARBA" id="ARBA00022692"/>
    </source>
</evidence>
<dbReference type="OrthoDB" id="9796672at2"/>
<sequence>MKWNIPNILTSFRILLIPVFLIVFYLPFEDARFWSAFIFWLAAITDALDGWIARQFNQFTEFGAFLDPVADKAMVIAALVVLVEDYNAWYITVPALTMICRELIVSALREWMAQRGDREKVAVSNLGKLKTIAQMVALIGLLWDANIWTFWISIVLFFIAFVLTLWSMWEYLRAAGSQLTRN</sequence>
<proteinExistence type="inferred from homology"/>
<evidence type="ECO:0000256" key="5">
    <source>
        <dbReference type="ARBA" id="ARBA00014944"/>
    </source>
</evidence>
<dbReference type="InterPro" id="IPR050324">
    <property type="entry name" value="CDP-alcohol_PTase-I"/>
</dbReference>
<comment type="catalytic activity">
    <reaction evidence="14">
        <text>a CDP-1,2-diacyl-sn-glycerol + sn-glycerol 3-phosphate = a 1,2-diacyl-sn-glycero-3-phospho-(1'-sn-glycero-3'-phosphate) + CMP + H(+)</text>
        <dbReference type="Rhea" id="RHEA:12593"/>
        <dbReference type="ChEBI" id="CHEBI:15378"/>
        <dbReference type="ChEBI" id="CHEBI:57597"/>
        <dbReference type="ChEBI" id="CHEBI:58332"/>
        <dbReference type="ChEBI" id="CHEBI:60110"/>
        <dbReference type="ChEBI" id="CHEBI:60377"/>
        <dbReference type="EC" id="2.7.8.5"/>
    </reaction>
</comment>
<dbReference type="InterPro" id="IPR043130">
    <property type="entry name" value="CDP-OH_PTrfase_TM_dom"/>
</dbReference>
<comment type="pathway">
    <text evidence="2">Phospholipid metabolism; phosphatidylglycerol biosynthesis; phosphatidylglycerol from CDP-diacylglycerol: step 1/2.</text>
</comment>
<evidence type="ECO:0000313" key="19">
    <source>
        <dbReference type="Proteomes" id="UP000287330"/>
    </source>
</evidence>
<protein>
    <recommendedName>
        <fullName evidence="5 15">CDP-diacylglycerol--glycerol-3-phosphate 3-phosphatidyltransferase</fullName>
        <ecNumber evidence="4 15">2.7.8.5</ecNumber>
    </recommendedName>
</protein>
<feature type="transmembrane region" description="Helical" evidence="17">
    <location>
        <begin position="34"/>
        <end position="52"/>
    </location>
</feature>
<evidence type="ECO:0000256" key="11">
    <source>
        <dbReference type="ARBA" id="ARBA00023136"/>
    </source>
</evidence>
<evidence type="ECO:0000256" key="16">
    <source>
        <dbReference type="RuleBase" id="RU003750"/>
    </source>
</evidence>
<dbReference type="InterPro" id="IPR000462">
    <property type="entry name" value="CDP-OH_P_trans"/>
</dbReference>
<evidence type="ECO:0000256" key="9">
    <source>
        <dbReference type="ARBA" id="ARBA00022989"/>
    </source>
</evidence>
<dbReference type="AlphaFoldDB" id="A0A432YC04"/>
<reference evidence="19" key="1">
    <citation type="journal article" date="2018" name="Front. Microbiol.">
        <title>Genome-Based Analysis Reveals the Taxonomy and Diversity of the Family Idiomarinaceae.</title>
        <authorList>
            <person name="Liu Y."/>
            <person name="Lai Q."/>
            <person name="Shao Z."/>
        </authorList>
    </citation>
    <scope>NUCLEOTIDE SEQUENCE [LARGE SCALE GENOMIC DNA]</scope>
    <source>
        <strain evidence="19">F23</strain>
    </source>
</reference>
<evidence type="ECO:0000256" key="6">
    <source>
        <dbReference type="ARBA" id="ARBA00022516"/>
    </source>
</evidence>
<accession>A0A432YC04</accession>
<evidence type="ECO:0000256" key="15">
    <source>
        <dbReference type="NCBIfam" id="TIGR00560"/>
    </source>
</evidence>
<evidence type="ECO:0000256" key="3">
    <source>
        <dbReference type="ARBA" id="ARBA00010441"/>
    </source>
</evidence>
<dbReference type="RefSeq" id="WP_110572846.1">
    <property type="nucleotide sequence ID" value="NZ_PIPV01000001.1"/>
</dbReference>
<evidence type="ECO:0000256" key="12">
    <source>
        <dbReference type="ARBA" id="ARBA00023209"/>
    </source>
</evidence>
<dbReference type="PANTHER" id="PTHR14269">
    <property type="entry name" value="CDP-DIACYLGLYCEROL--GLYCEROL-3-PHOSPHATE 3-PHOSPHATIDYLTRANSFERASE-RELATED"/>
    <property type="match status" value="1"/>
</dbReference>
<keyword evidence="9 17" id="KW-1133">Transmembrane helix</keyword>
<evidence type="ECO:0000256" key="14">
    <source>
        <dbReference type="ARBA" id="ARBA00048586"/>
    </source>
</evidence>
<name>A0A432YC04_9GAMM</name>
<dbReference type="Proteomes" id="UP000287330">
    <property type="component" value="Unassembled WGS sequence"/>
</dbReference>
<dbReference type="GO" id="GO:0046474">
    <property type="term" value="P:glycerophospholipid biosynthetic process"/>
    <property type="evidence" value="ECO:0007669"/>
    <property type="project" value="TreeGrafter"/>
</dbReference>
<evidence type="ECO:0000313" key="18">
    <source>
        <dbReference type="EMBL" id="RUO58494.1"/>
    </source>
</evidence>
<dbReference type="NCBIfam" id="TIGR00560">
    <property type="entry name" value="pgsA"/>
    <property type="match status" value="1"/>
</dbReference>
<dbReference type="PANTHER" id="PTHR14269:SF62">
    <property type="entry name" value="CDP-DIACYLGLYCEROL--GLYCEROL-3-PHOSPHATE 3-PHOSPHATIDYLTRANSFERASE 1, CHLOROPLASTIC"/>
    <property type="match status" value="1"/>
</dbReference>
<dbReference type="EMBL" id="PIPV01000001">
    <property type="protein sequence ID" value="RUO58494.1"/>
    <property type="molecule type" value="Genomic_DNA"/>
</dbReference>
<keyword evidence="19" id="KW-1185">Reference proteome</keyword>
<organism evidence="18 19">
    <name type="scientific">Idiomarina fontislapidosi</name>
    <dbReference type="NCBI Taxonomy" id="263723"/>
    <lineage>
        <taxon>Bacteria</taxon>
        <taxon>Pseudomonadati</taxon>
        <taxon>Pseudomonadota</taxon>
        <taxon>Gammaproteobacteria</taxon>
        <taxon>Alteromonadales</taxon>
        <taxon>Idiomarinaceae</taxon>
        <taxon>Idiomarina</taxon>
    </lineage>
</organism>
<dbReference type="Pfam" id="PF01066">
    <property type="entry name" value="CDP-OH_P_transf"/>
    <property type="match status" value="1"/>
</dbReference>
<comment type="caution">
    <text evidence="18">The sequence shown here is derived from an EMBL/GenBank/DDBJ whole genome shotgun (WGS) entry which is preliminary data.</text>
</comment>
<evidence type="ECO:0000256" key="10">
    <source>
        <dbReference type="ARBA" id="ARBA00023098"/>
    </source>
</evidence>
<feature type="transmembrane region" description="Helical" evidence="17">
    <location>
        <begin position="129"/>
        <end position="145"/>
    </location>
</feature>
<evidence type="ECO:0000256" key="1">
    <source>
        <dbReference type="ARBA" id="ARBA00004141"/>
    </source>
</evidence>
<dbReference type="PROSITE" id="PS00379">
    <property type="entry name" value="CDP_ALCOHOL_P_TRANSF"/>
    <property type="match status" value="1"/>
</dbReference>
<dbReference type="GO" id="GO:0005886">
    <property type="term" value="C:plasma membrane"/>
    <property type="evidence" value="ECO:0007669"/>
    <property type="project" value="TreeGrafter"/>
</dbReference>
<comment type="subcellular location">
    <subcellularLocation>
        <location evidence="1">Membrane</location>
        <topology evidence="1">Multi-pass membrane protein</topology>
    </subcellularLocation>
</comment>
<dbReference type="GO" id="GO:0008444">
    <property type="term" value="F:CDP-diacylglycerol-glycerol-3-phosphate 3-phosphatidyltransferase activity"/>
    <property type="evidence" value="ECO:0007669"/>
    <property type="project" value="UniProtKB-UniRule"/>
</dbReference>
<feature type="transmembrane region" description="Helical" evidence="17">
    <location>
        <begin position="151"/>
        <end position="172"/>
    </location>
</feature>
<keyword evidence="6" id="KW-0444">Lipid biosynthesis</keyword>
<keyword evidence="13" id="KW-1208">Phospholipid metabolism</keyword>
<evidence type="ECO:0000256" key="2">
    <source>
        <dbReference type="ARBA" id="ARBA00005042"/>
    </source>
</evidence>
<evidence type="ECO:0000256" key="4">
    <source>
        <dbReference type="ARBA" id="ARBA00013170"/>
    </source>
</evidence>
<dbReference type="InterPro" id="IPR048254">
    <property type="entry name" value="CDP_ALCOHOL_P_TRANSF_CS"/>
</dbReference>
<evidence type="ECO:0000256" key="13">
    <source>
        <dbReference type="ARBA" id="ARBA00023264"/>
    </source>
</evidence>
<keyword evidence="11 17" id="KW-0472">Membrane</keyword>